<feature type="transmembrane region" description="Helical" evidence="1">
    <location>
        <begin position="12"/>
        <end position="36"/>
    </location>
</feature>
<dbReference type="RefSeq" id="WP_212657279.1">
    <property type="nucleotide sequence ID" value="NZ_JAGXTP010000001.1"/>
</dbReference>
<feature type="transmembrane region" description="Helical" evidence="1">
    <location>
        <begin position="173"/>
        <end position="192"/>
    </location>
</feature>
<feature type="transmembrane region" description="Helical" evidence="1">
    <location>
        <begin position="77"/>
        <end position="98"/>
    </location>
</feature>
<organism evidence="2 3">
    <name type="scientific">Devosia litorisediminis</name>
    <dbReference type="NCBI Taxonomy" id="2829817"/>
    <lineage>
        <taxon>Bacteria</taxon>
        <taxon>Pseudomonadati</taxon>
        <taxon>Pseudomonadota</taxon>
        <taxon>Alphaproteobacteria</taxon>
        <taxon>Hyphomicrobiales</taxon>
        <taxon>Devosiaceae</taxon>
        <taxon>Devosia</taxon>
    </lineage>
</organism>
<feature type="transmembrane region" description="Helical" evidence="1">
    <location>
        <begin position="48"/>
        <end position="65"/>
    </location>
</feature>
<dbReference type="Proteomes" id="UP000678281">
    <property type="component" value="Unassembled WGS sequence"/>
</dbReference>
<name>A0A942ICZ0_9HYPH</name>
<protein>
    <submittedName>
        <fullName evidence="2">Uncharacterized protein</fullName>
    </submittedName>
</protein>
<feature type="transmembrane region" description="Helical" evidence="1">
    <location>
        <begin position="118"/>
        <end position="136"/>
    </location>
</feature>
<dbReference type="EMBL" id="JAGXTP010000001">
    <property type="protein sequence ID" value="MBS3847675.1"/>
    <property type="molecule type" value="Genomic_DNA"/>
</dbReference>
<gene>
    <name evidence="2" type="ORF">KD146_03085</name>
</gene>
<keyword evidence="1" id="KW-1133">Transmembrane helix</keyword>
<feature type="transmembrane region" description="Helical" evidence="1">
    <location>
        <begin position="148"/>
        <end position="166"/>
    </location>
</feature>
<evidence type="ECO:0000313" key="3">
    <source>
        <dbReference type="Proteomes" id="UP000678281"/>
    </source>
</evidence>
<evidence type="ECO:0000256" key="1">
    <source>
        <dbReference type="SAM" id="Phobius"/>
    </source>
</evidence>
<evidence type="ECO:0000313" key="2">
    <source>
        <dbReference type="EMBL" id="MBS3847675.1"/>
    </source>
</evidence>
<proteinExistence type="predicted"/>
<sequence>MEAPFTPELFPHIRIVMGMVIGLAITRLLMGVAGLVQHPNRASLSSIHLLWVGSILLELIHFWWWQFALFQLTDWHFGIFFFLIVYTIVLFLLATLLFPDPIYEYDGYEDFFMKRRGWFFGLFAATFVFDIIDSLLKGPTNWELFGLHYYVQVPVGLVLCGVAVWTADRKIHLGIVLLHLAYQLSWITRLFYINA</sequence>
<keyword evidence="3" id="KW-1185">Reference proteome</keyword>
<keyword evidence="1" id="KW-0472">Membrane</keyword>
<accession>A0A942ICZ0</accession>
<comment type="caution">
    <text evidence="2">The sequence shown here is derived from an EMBL/GenBank/DDBJ whole genome shotgun (WGS) entry which is preliminary data.</text>
</comment>
<keyword evidence="1" id="KW-0812">Transmembrane</keyword>
<reference evidence="2" key="1">
    <citation type="submission" date="2021-04" db="EMBL/GenBank/DDBJ databases">
        <title>Devosia litorisediminis sp. nov., isolated from a sand dune.</title>
        <authorList>
            <person name="Park S."/>
            <person name="Yoon J.-H."/>
        </authorList>
    </citation>
    <scope>NUCLEOTIDE SEQUENCE</scope>
    <source>
        <strain evidence="2">BSSL-BM10</strain>
    </source>
</reference>
<dbReference type="AlphaFoldDB" id="A0A942ICZ0"/>